<name>A0A285CPD2_9RHOB</name>
<dbReference type="OrthoDB" id="8439693at2"/>
<reference evidence="2" key="1">
    <citation type="submission" date="2017-08" db="EMBL/GenBank/DDBJ databases">
        <authorList>
            <person name="Varghese N."/>
            <person name="Submissions S."/>
        </authorList>
    </citation>
    <scope>NUCLEOTIDE SEQUENCE [LARGE SCALE GENOMIC DNA]</scope>
    <source>
        <strain evidence="2">JA234</strain>
    </source>
</reference>
<evidence type="ECO:0000313" key="2">
    <source>
        <dbReference type="Proteomes" id="UP000219467"/>
    </source>
</evidence>
<dbReference type="RefSeq" id="WP_141400042.1">
    <property type="nucleotide sequence ID" value="NZ_OAOQ01000004.1"/>
</dbReference>
<gene>
    <name evidence="1" type="ORF">SAMN05878503_10414</name>
</gene>
<dbReference type="EMBL" id="OAOQ01000004">
    <property type="protein sequence ID" value="SNX69391.1"/>
    <property type="molecule type" value="Genomic_DNA"/>
</dbReference>
<dbReference type="AlphaFoldDB" id="A0A285CPD2"/>
<sequence length="208" mass="22459">MPILPPAILLDAMKRDAVVDALSTIADIGIDAAVQGGAFDGLPVVGTLIGLHRAKQSVEIDLYIRKVGRFLQGLKTLSQQKREAFTDRLYAKGEAEKFAEAVLLLLERADEVGKPALLARIVAEHVRGNMSQRDCFKLCSSVNRVFSADLERLRDFKDGVQEDVEASESLFSAGLLSNQGFDGGGADQTVRPGGTVYALNRFGALLAR</sequence>
<accession>A0A285CPD2</accession>
<proteinExistence type="predicted"/>
<keyword evidence="2" id="KW-1185">Reference proteome</keyword>
<protein>
    <submittedName>
        <fullName evidence="1">Uncharacterized protein</fullName>
    </submittedName>
</protein>
<evidence type="ECO:0000313" key="1">
    <source>
        <dbReference type="EMBL" id="SNX69391.1"/>
    </source>
</evidence>
<dbReference type="Proteomes" id="UP000219467">
    <property type="component" value="Unassembled WGS sequence"/>
</dbReference>
<organism evidence="1 2">
    <name type="scientific">Cereibacter ovatus</name>
    <dbReference type="NCBI Taxonomy" id="439529"/>
    <lineage>
        <taxon>Bacteria</taxon>
        <taxon>Pseudomonadati</taxon>
        <taxon>Pseudomonadota</taxon>
        <taxon>Alphaproteobacteria</taxon>
        <taxon>Rhodobacterales</taxon>
        <taxon>Paracoccaceae</taxon>
        <taxon>Cereibacter</taxon>
    </lineage>
</organism>